<keyword evidence="3" id="KW-1185">Reference proteome</keyword>
<accession>A0ABW0LG89</accession>
<dbReference type="Gene3D" id="3.40.50.720">
    <property type="entry name" value="NAD(P)-binding Rossmann-like Domain"/>
    <property type="match status" value="1"/>
</dbReference>
<evidence type="ECO:0000259" key="1">
    <source>
        <dbReference type="Pfam" id="PF13460"/>
    </source>
</evidence>
<dbReference type="Proteomes" id="UP001596147">
    <property type="component" value="Unassembled WGS sequence"/>
</dbReference>
<dbReference type="RefSeq" id="WP_382350410.1">
    <property type="nucleotide sequence ID" value="NZ_JBHSMC010000011.1"/>
</dbReference>
<comment type="caution">
    <text evidence="2">The sequence shown here is derived from an EMBL/GenBank/DDBJ whole genome shotgun (WGS) entry which is preliminary data.</text>
</comment>
<dbReference type="SUPFAM" id="SSF51735">
    <property type="entry name" value="NAD(P)-binding Rossmann-fold domains"/>
    <property type="match status" value="1"/>
</dbReference>
<dbReference type="PANTHER" id="PTHR15020:SF50">
    <property type="entry name" value="UPF0659 PROTEIN YMR090W"/>
    <property type="match status" value="1"/>
</dbReference>
<feature type="domain" description="NAD(P)-binding" evidence="1">
    <location>
        <begin position="7"/>
        <end position="192"/>
    </location>
</feature>
<dbReference type="InterPro" id="IPR016040">
    <property type="entry name" value="NAD(P)-bd_dom"/>
</dbReference>
<evidence type="ECO:0000313" key="2">
    <source>
        <dbReference type="EMBL" id="MFC5464814.1"/>
    </source>
</evidence>
<organism evidence="2 3">
    <name type="scientific">Lederbergia graminis</name>
    <dbReference type="NCBI Taxonomy" id="735518"/>
    <lineage>
        <taxon>Bacteria</taxon>
        <taxon>Bacillati</taxon>
        <taxon>Bacillota</taxon>
        <taxon>Bacilli</taxon>
        <taxon>Bacillales</taxon>
        <taxon>Bacillaceae</taxon>
        <taxon>Lederbergia</taxon>
    </lineage>
</organism>
<name>A0ABW0LG89_9BACI</name>
<dbReference type="EMBL" id="JBHSMC010000011">
    <property type="protein sequence ID" value="MFC5464814.1"/>
    <property type="molecule type" value="Genomic_DNA"/>
</dbReference>
<dbReference type="InterPro" id="IPR036291">
    <property type="entry name" value="NAD(P)-bd_dom_sf"/>
</dbReference>
<dbReference type="PANTHER" id="PTHR15020">
    <property type="entry name" value="FLAVIN REDUCTASE-RELATED"/>
    <property type="match status" value="1"/>
</dbReference>
<proteinExistence type="predicted"/>
<reference evidence="3" key="1">
    <citation type="journal article" date="2019" name="Int. J. Syst. Evol. Microbiol.">
        <title>The Global Catalogue of Microorganisms (GCM) 10K type strain sequencing project: providing services to taxonomists for standard genome sequencing and annotation.</title>
        <authorList>
            <consortium name="The Broad Institute Genomics Platform"/>
            <consortium name="The Broad Institute Genome Sequencing Center for Infectious Disease"/>
            <person name="Wu L."/>
            <person name="Ma J."/>
        </authorList>
    </citation>
    <scope>NUCLEOTIDE SEQUENCE [LARGE SCALE GENOMIC DNA]</scope>
    <source>
        <strain evidence="3">CGMCC 1.12237</strain>
    </source>
</reference>
<dbReference type="CDD" id="cd05243">
    <property type="entry name" value="SDR_a5"/>
    <property type="match status" value="1"/>
</dbReference>
<sequence length="216" mass="23416">MKVLVVGANGQIGKHLVTFMKDHDSLEAKAMIRNEEQAAFFENLGAETVVVDLEDDIPAIAKAAEGVDAVVFTAGSGAHTGKDKTIMVDLDGAVKTIEAAKSVGVKRFIMISSFDTRRQAIQEAPASFAPYVAAKFYADEWLRRTDLDYTIIHPGLLTNNEGTGMVEAAEEVGRNEIPREDVAKVIIASLENENTIRKEFQIVKGNTPIQEAIAAI</sequence>
<dbReference type="Pfam" id="PF13460">
    <property type="entry name" value="NAD_binding_10"/>
    <property type="match status" value="1"/>
</dbReference>
<gene>
    <name evidence="2" type="ORF">ACFPM4_08610</name>
</gene>
<evidence type="ECO:0000313" key="3">
    <source>
        <dbReference type="Proteomes" id="UP001596147"/>
    </source>
</evidence>
<protein>
    <submittedName>
        <fullName evidence="2">SDR family oxidoreductase</fullName>
    </submittedName>
</protein>